<dbReference type="SUPFAM" id="SSF47384">
    <property type="entry name" value="Homodimeric domain of signal transducing histidine kinase"/>
    <property type="match status" value="1"/>
</dbReference>
<evidence type="ECO:0000256" key="5">
    <source>
        <dbReference type="ARBA" id="ARBA00022741"/>
    </source>
</evidence>
<reference evidence="11" key="1">
    <citation type="submission" date="2021-03" db="EMBL/GenBank/DDBJ databases">
        <authorList>
            <person name="Wang G."/>
        </authorList>
    </citation>
    <scope>NUCLEOTIDE SEQUENCE</scope>
    <source>
        <strain evidence="11">KCTC 12899</strain>
    </source>
</reference>
<dbReference type="PRINTS" id="PR00344">
    <property type="entry name" value="BCTRLSENSOR"/>
</dbReference>
<dbReference type="AlphaFoldDB" id="A0A8J7U6L8"/>
<evidence type="ECO:0000256" key="2">
    <source>
        <dbReference type="ARBA" id="ARBA00012438"/>
    </source>
</evidence>
<keyword evidence="8" id="KW-0902">Two-component regulatory system</keyword>
<dbReference type="PROSITE" id="PS50109">
    <property type="entry name" value="HIS_KIN"/>
    <property type="match status" value="1"/>
</dbReference>
<dbReference type="GO" id="GO:0000155">
    <property type="term" value="F:phosphorelay sensor kinase activity"/>
    <property type="evidence" value="ECO:0007669"/>
    <property type="project" value="InterPro"/>
</dbReference>
<name>A0A8J7U6L8_9BACT</name>
<dbReference type="InterPro" id="IPR036097">
    <property type="entry name" value="HisK_dim/P_sf"/>
</dbReference>
<keyword evidence="9" id="KW-0812">Transmembrane</keyword>
<keyword evidence="12" id="KW-1185">Reference proteome</keyword>
<dbReference type="RefSeq" id="WP_207862879.1">
    <property type="nucleotide sequence ID" value="NZ_JAFREP010000045.1"/>
</dbReference>
<evidence type="ECO:0000256" key="6">
    <source>
        <dbReference type="ARBA" id="ARBA00022777"/>
    </source>
</evidence>
<organism evidence="11 12">
    <name type="scientific">Acanthopleuribacter pedis</name>
    <dbReference type="NCBI Taxonomy" id="442870"/>
    <lineage>
        <taxon>Bacteria</taxon>
        <taxon>Pseudomonadati</taxon>
        <taxon>Acidobacteriota</taxon>
        <taxon>Holophagae</taxon>
        <taxon>Acanthopleuribacterales</taxon>
        <taxon>Acanthopleuribacteraceae</taxon>
        <taxon>Acanthopleuribacter</taxon>
    </lineage>
</organism>
<dbReference type="SMART" id="SM00387">
    <property type="entry name" value="HATPase_c"/>
    <property type="match status" value="1"/>
</dbReference>
<gene>
    <name evidence="11" type="ORF">J3U88_30865</name>
</gene>
<dbReference type="InterPro" id="IPR004358">
    <property type="entry name" value="Sig_transdc_His_kin-like_C"/>
</dbReference>
<dbReference type="InterPro" id="IPR036890">
    <property type="entry name" value="HATPase_C_sf"/>
</dbReference>
<keyword evidence="5" id="KW-0547">Nucleotide-binding</keyword>
<dbReference type="GO" id="GO:0007234">
    <property type="term" value="P:osmosensory signaling via phosphorelay pathway"/>
    <property type="evidence" value="ECO:0007669"/>
    <property type="project" value="TreeGrafter"/>
</dbReference>
<dbReference type="SUPFAM" id="SSF55874">
    <property type="entry name" value="ATPase domain of HSP90 chaperone/DNA topoisomerase II/histidine kinase"/>
    <property type="match status" value="1"/>
</dbReference>
<dbReference type="CDD" id="cd00075">
    <property type="entry name" value="HATPase"/>
    <property type="match status" value="1"/>
</dbReference>
<accession>A0A8J7U6L8</accession>
<keyword evidence="9" id="KW-0472">Membrane</keyword>
<sequence>MNLRTLFLSSILMIGVALLLFAIFQRQVSRFWVNLATHPEVRLILEQAAEDQRMLAKRHPDQQGLYRERFDQIQQVRQNLLVLQHTREDLAKSYERILAGLLGLIITTSLAWQWLQHQRAQRRLQALDEPLAQLARGHSAVTVPIKTTGLLRAVADKIEATGRVLAKQQNQLRSLQHLQSWQEASRRHAHEIRTPLTAAVMEVERLRHLGEEPVETWPDELSHTTASILEELDRLKRFTQGFTSFGKLRRPHLEPLDLAEYLADFCTLFAEAWPNLSLALATPPPAAKVHADPEMVRQVVVNLCNNSALALKDGTGDIRFQLERGEHECFLRVADNGPGVAPDMVDHLFEPYRSSRAFGEGMGLGLAIARKIMLDHGGDLSLSRNTHGAEFTLMFPIEKPVFPTPSDTTEPL</sequence>
<keyword evidence="6" id="KW-0418">Kinase</keyword>
<dbReference type="GO" id="GO:0030295">
    <property type="term" value="F:protein kinase activator activity"/>
    <property type="evidence" value="ECO:0007669"/>
    <property type="project" value="TreeGrafter"/>
</dbReference>
<evidence type="ECO:0000256" key="8">
    <source>
        <dbReference type="ARBA" id="ARBA00023012"/>
    </source>
</evidence>
<dbReference type="EC" id="2.7.13.3" evidence="2"/>
<keyword evidence="3" id="KW-0597">Phosphoprotein</keyword>
<dbReference type="Gene3D" id="3.30.565.10">
    <property type="entry name" value="Histidine kinase-like ATPase, C-terminal domain"/>
    <property type="match status" value="1"/>
</dbReference>
<evidence type="ECO:0000313" key="12">
    <source>
        <dbReference type="Proteomes" id="UP000664417"/>
    </source>
</evidence>
<comment type="catalytic activity">
    <reaction evidence="1">
        <text>ATP + protein L-histidine = ADP + protein N-phospho-L-histidine.</text>
        <dbReference type="EC" id="2.7.13.3"/>
    </reaction>
</comment>
<proteinExistence type="predicted"/>
<keyword evidence="4" id="KW-0808">Transferase</keyword>
<comment type="caution">
    <text evidence="11">The sequence shown here is derived from an EMBL/GenBank/DDBJ whole genome shotgun (WGS) entry which is preliminary data.</text>
</comment>
<keyword evidence="7" id="KW-0067">ATP-binding</keyword>
<evidence type="ECO:0000313" key="11">
    <source>
        <dbReference type="EMBL" id="MBO1322907.1"/>
    </source>
</evidence>
<dbReference type="PANTHER" id="PTHR42878:SF7">
    <property type="entry name" value="SENSOR HISTIDINE KINASE GLRK"/>
    <property type="match status" value="1"/>
</dbReference>
<dbReference type="Gene3D" id="1.10.287.130">
    <property type="match status" value="1"/>
</dbReference>
<evidence type="ECO:0000259" key="10">
    <source>
        <dbReference type="PROSITE" id="PS50109"/>
    </source>
</evidence>
<evidence type="ECO:0000256" key="1">
    <source>
        <dbReference type="ARBA" id="ARBA00000085"/>
    </source>
</evidence>
<evidence type="ECO:0000256" key="3">
    <source>
        <dbReference type="ARBA" id="ARBA00022553"/>
    </source>
</evidence>
<dbReference type="GO" id="GO:0005524">
    <property type="term" value="F:ATP binding"/>
    <property type="evidence" value="ECO:0007669"/>
    <property type="project" value="UniProtKB-KW"/>
</dbReference>
<dbReference type="CDD" id="cd00082">
    <property type="entry name" value="HisKA"/>
    <property type="match status" value="1"/>
</dbReference>
<dbReference type="Proteomes" id="UP000664417">
    <property type="component" value="Unassembled WGS sequence"/>
</dbReference>
<evidence type="ECO:0000256" key="9">
    <source>
        <dbReference type="SAM" id="Phobius"/>
    </source>
</evidence>
<dbReference type="EMBL" id="JAFREP010000045">
    <property type="protein sequence ID" value="MBO1322907.1"/>
    <property type="molecule type" value="Genomic_DNA"/>
</dbReference>
<dbReference type="Pfam" id="PF02518">
    <property type="entry name" value="HATPase_c"/>
    <property type="match status" value="1"/>
</dbReference>
<dbReference type="InterPro" id="IPR003594">
    <property type="entry name" value="HATPase_dom"/>
</dbReference>
<evidence type="ECO:0000256" key="7">
    <source>
        <dbReference type="ARBA" id="ARBA00022840"/>
    </source>
</evidence>
<dbReference type="InterPro" id="IPR003661">
    <property type="entry name" value="HisK_dim/P_dom"/>
</dbReference>
<keyword evidence="9" id="KW-1133">Transmembrane helix</keyword>
<dbReference type="GO" id="GO:0000156">
    <property type="term" value="F:phosphorelay response regulator activity"/>
    <property type="evidence" value="ECO:0007669"/>
    <property type="project" value="TreeGrafter"/>
</dbReference>
<dbReference type="InterPro" id="IPR050351">
    <property type="entry name" value="BphY/WalK/GraS-like"/>
</dbReference>
<feature type="domain" description="Histidine kinase" evidence="10">
    <location>
        <begin position="187"/>
        <end position="399"/>
    </location>
</feature>
<feature type="transmembrane region" description="Helical" evidence="9">
    <location>
        <begin position="6"/>
        <end position="24"/>
    </location>
</feature>
<dbReference type="InterPro" id="IPR005467">
    <property type="entry name" value="His_kinase_dom"/>
</dbReference>
<evidence type="ECO:0000256" key="4">
    <source>
        <dbReference type="ARBA" id="ARBA00022679"/>
    </source>
</evidence>
<feature type="transmembrane region" description="Helical" evidence="9">
    <location>
        <begin position="97"/>
        <end position="115"/>
    </location>
</feature>
<protein>
    <recommendedName>
        <fullName evidence="2">histidine kinase</fullName>
        <ecNumber evidence="2">2.7.13.3</ecNumber>
    </recommendedName>
</protein>
<dbReference type="PANTHER" id="PTHR42878">
    <property type="entry name" value="TWO-COMPONENT HISTIDINE KINASE"/>
    <property type="match status" value="1"/>
</dbReference>